<accession>A0A0H4QL82</accession>
<dbReference type="PATRIC" id="fig|1007676.4.peg.1591"/>
<name>A0A0H4QL82_9LACO</name>
<dbReference type="OrthoDB" id="2020977at2"/>
<gene>
    <name evidence="1" type="ORF">ABM34_07900</name>
</gene>
<reference evidence="2" key="1">
    <citation type="submission" date="2015-07" db="EMBL/GenBank/DDBJ databases">
        <title>Lactobacillus ginsenosidimutans/EMML 3141/ whole genome sequencing.</title>
        <authorList>
            <person name="Kim M.K."/>
            <person name="Im W.-T."/>
            <person name="Srinivasan S."/>
            <person name="Lee J.-J."/>
        </authorList>
    </citation>
    <scope>NUCLEOTIDE SEQUENCE [LARGE SCALE GENOMIC DNA]</scope>
    <source>
        <strain evidence="2">EMML 3041</strain>
    </source>
</reference>
<dbReference type="EMBL" id="CP012034">
    <property type="protein sequence ID" value="AKP67458.1"/>
    <property type="molecule type" value="Genomic_DNA"/>
</dbReference>
<sequence length="91" mass="10380">MEIDESKIIYICEVCGAVRRYKTVQEAYDDGWDYPPKMGVWGVVSPRKCGNCGITETAYWKLATGVNPVLTEHEKKTIERIIGEPWSVLEK</sequence>
<protein>
    <submittedName>
        <fullName evidence="1">Uncharacterized protein</fullName>
    </submittedName>
</protein>
<dbReference type="Proteomes" id="UP000036106">
    <property type="component" value="Chromosome"/>
</dbReference>
<dbReference type="RefSeq" id="WP_048704790.1">
    <property type="nucleotide sequence ID" value="NZ_CP012034.1"/>
</dbReference>
<evidence type="ECO:0000313" key="1">
    <source>
        <dbReference type="EMBL" id="AKP67458.1"/>
    </source>
</evidence>
<dbReference type="AlphaFoldDB" id="A0A0H4QL82"/>
<dbReference type="KEGG" id="lgn:ABM34_07900"/>
<organism evidence="1 2">
    <name type="scientific">Companilactobacillus ginsenosidimutans</name>
    <dbReference type="NCBI Taxonomy" id="1007676"/>
    <lineage>
        <taxon>Bacteria</taxon>
        <taxon>Bacillati</taxon>
        <taxon>Bacillota</taxon>
        <taxon>Bacilli</taxon>
        <taxon>Lactobacillales</taxon>
        <taxon>Lactobacillaceae</taxon>
        <taxon>Companilactobacillus</taxon>
    </lineage>
</organism>
<keyword evidence="2" id="KW-1185">Reference proteome</keyword>
<proteinExistence type="predicted"/>
<evidence type="ECO:0000313" key="2">
    <source>
        <dbReference type="Proteomes" id="UP000036106"/>
    </source>
</evidence>
<dbReference type="STRING" id="1007676.ABM34_07900"/>